<evidence type="ECO:0000313" key="13">
    <source>
        <dbReference type="EMBL" id="CAI9578966.1"/>
    </source>
</evidence>
<dbReference type="Proteomes" id="UP001162483">
    <property type="component" value="Unassembled WGS sequence"/>
</dbReference>
<dbReference type="EMBL" id="CATNWA010015050">
    <property type="protein sequence ID" value="CAI9578966.1"/>
    <property type="molecule type" value="Genomic_DNA"/>
</dbReference>
<evidence type="ECO:0000256" key="7">
    <source>
        <dbReference type="ARBA" id="ARBA00023136"/>
    </source>
</evidence>
<evidence type="ECO:0000256" key="10">
    <source>
        <dbReference type="RuleBase" id="RU000688"/>
    </source>
</evidence>
<keyword evidence="11" id="KW-0716">Sensory transduction</keyword>
<keyword evidence="7 11" id="KW-0472">Membrane</keyword>
<evidence type="ECO:0000313" key="14">
    <source>
        <dbReference type="Proteomes" id="UP001162483"/>
    </source>
</evidence>
<keyword evidence="14" id="KW-1185">Reference proteome</keyword>
<gene>
    <name evidence="13" type="ORF">SPARVUS_LOCUS9000312</name>
</gene>
<sequence>MNFPKNLTLWDKFDLLGLTNDHNIQAFLFLLFLLIYTLAIVGNASIIILFKSVPSLHIPMYFFLSHLSFSDLCYSSIITPKLLDILLVGDTTILYGECMLQLILFSIFGSLECLILGLMSCDRCVAISRPLKYHCIMAESTCRQLIAVCYTMAIGTSLLNALYALQLTFCGVVIHHFYCDYPPLLKIACSDTSVNEHVLIASVSCISGISVVTIMVSYGYIIYIVLGIRSTEGRRKIFYTCSSHLTVVLMFYGTILFMYLRPGAQYFTDQDPVVAVFFILW</sequence>
<evidence type="ECO:0000256" key="3">
    <source>
        <dbReference type="ARBA" id="ARBA00022692"/>
    </source>
</evidence>
<dbReference type="SUPFAM" id="SSF81321">
    <property type="entry name" value="Family A G protein-coupled receptor-like"/>
    <property type="match status" value="1"/>
</dbReference>
<evidence type="ECO:0000256" key="4">
    <source>
        <dbReference type="ARBA" id="ARBA00022725"/>
    </source>
</evidence>
<evidence type="ECO:0000256" key="2">
    <source>
        <dbReference type="ARBA" id="ARBA00022475"/>
    </source>
</evidence>
<dbReference type="InterPro" id="IPR000276">
    <property type="entry name" value="GPCR_Rhodpsn"/>
</dbReference>
<feature type="transmembrane region" description="Helical" evidence="11">
    <location>
        <begin position="145"/>
        <end position="178"/>
    </location>
</feature>
<evidence type="ECO:0000256" key="8">
    <source>
        <dbReference type="ARBA" id="ARBA00023170"/>
    </source>
</evidence>
<keyword evidence="9 10" id="KW-0807">Transducer</keyword>
<evidence type="ECO:0000256" key="1">
    <source>
        <dbReference type="ARBA" id="ARBA00004651"/>
    </source>
</evidence>
<keyword evidence="5 11" id="KW-1133">Transmembrane helix</keyword>
<comment type="similarity">
    <text evidence="10">Belongs to the G-protein coupled receptor 1 family.</text>
</comment>
<name>A0ABN9E253_9NEOB</name>
<dbReference type="PANTHER" id="PTHR26452">
    <property type="entry name" value="OLFACTORY RECEPTOR"/>
    <property type="match status" value="1"/>
</dbReference>
<feature type="transmembrane region" description="Helical" evidence="11">
    <location>
        <begin position="198"/>
        <end position="225"/>
    </location>
</feature>
<keyword evidence="8 10" id="KW-0675">Receptor</keyword>
<organism evidence="13 14">
    <name type="scientific">Staurois parvus</name>
    <dbReference type="NCBI Taxonomy" id="386267"/>
    <lineage>
        <taxon>Eukaryota</taxon>
        <taxon>Metazoa</taxon>
        <taxon>Chordata</taxon>
        <taxon>Craniata</taxon>
        <taxon>Vertebrata</taxon>
        <taxon>Euteleostomi</taxon>
        <taxon>Amphibia</taxon>
        <taxon>Batrachia</taxon>
        <taxon>Anura</taxon>
        <taxon>Neobatrachia</taxon>
        <taxon>Ranoidea</taxon>
        <taxon>Ranidae</taxon>
        <taxon>Staurois</taxon>
    </lineage>
</organism>
<dbReference type="InterPro" id="IPR050516">
    <property type="entry name" value="Olfactory_GPCR"/>
</dbReference>
<keyword evidence="4 11" id="KW-0552">Olfaction</keyword>
<evidence type="ECO:0000256" key="6">
    <source>
        <dbReference type="ARBA" id="ARBA00023040"/>
    </source>
</evidence>
<evidence type="ECO:0000259" key="12">
    <source>
        <dbReference type="PROSITE" id="PS50262"/>
    </source>
</evidence>
<feature type="transmembrane region" description="Helical" evidence="11">
    <location>
        <begin position="24"/>
        <end position="49"/>
    </location>
</feature>
<keyword evidence="6 10" id="KW-0297">G-protein coupled receptor</keyword>
<dbReference type="PRINTS" id="PR00245">
    <property type="entry name" value="OLFACTORYR"/>
</dbReference>
<dbReference type="PROSITE" id="PS00237">
    <property type="entry name" value="G_PROTEIN_RECEP_F1_1"/>
    <property type="match status" value="1"/>
</dbReference>
<feature type="domain" description="G-protein coupled receptors family 1 profile" evidence="12">
    <location>
        <begin position="42"/>
        <end position="281"/>
    </location>
</feature>
<feature type="transmembrane region" description="Helical" evidence="11">
    <location>
        <begin position="99"/>
        <end position="125"/>
    </location>
</feature>
<evidence type="ECO:0000256" key="11">
    <source>
        <dbReference type="RuleBase" id="RU363047"/>
    </source>
</evidence>
<feature type="transmembrane region" description="Helical" evidence="11">
    <location>
        <begin position="61"/>
        <end position="79"/>
    </location>
</feature>
<keyword evidence="3 10" id="KW-0812">Transmembrane</keyword>
<dbReference type="InterPro" id="IPR017452">
    <property type="entry name" value="GPCR_Rhodpsn_7TM"/>
</dbReference>
<feature type="transmembrane region" description="Helical" evidence="11">
    <location>
        <begin position="237"/>
        <end position="260"/>
    </location>
</feature>
<dbReference type="InterPro" id="IPR000725">
    <property type="entry name" value="Olfact_rcpt"/>
</dbReference>
<comment type="subcellular location">
    <subcellularLocation>
        <location evidence="1 11">Cell membrane</location>
        <topology evidence="1 11">Multi-pass membrane protein</topology>
    </subcellularLocation>
</comment>
<dbReference type="PROSITE" id="PS50262">
    <property type="entry name" value="G_PROTEIN_RECEP_F1_2"/>
    <property type="match status" value="1"/>
</dbReference>
<dbReference type="PRINTS" id="PR00237">
    <property type="entry name" value="GPCRRHODOPSN"/>
</dbReference>
<protein>
    <recommendedName>
        <fullName evidence="11">Olfactory receptor</fullName>
    </recommendedName>
</protein>
<dbReference type="Pfam" id="PF13853">
    <property type="entry name" value="7tm_4"/>
    <property type="match status" value="1"/>
</dbReference>
<dbReference type="Gene3D" id="1.20.1070.10">
    <property type="entry name" value="Rhodopsin 7-helix transmembrane proteins"/>
    <property type="match status" value="1"/>
</dbReference>
<evidence type="ECO:0000256" key="9">
    <source>
        <dbReference type="ARBA" id="ARBA00023224"/>
    </source>
</evidence>
<comment type="caution">
    <text evidence="13">The sequence shown here is derived from an EMBL/GenBank/DDBJ whole genome shotgun (WGS) entry which is preliminary data.</text>
</comment>
<reference evidence="13" key="1">
    <citation type="submission" date="2023-05" db="EMBL/GenBank/DDBJ databases">
        <authorList>
            <person name="Stuckert A."/>
        </authorList>
    </citation>
    <scope>NUCLEOTIDE SEQUENCE</scope>
</reference>
<keyword evidence="2 11" id="KW-1003">Cell membrane</keyword>
<accession>A0ABN9E253</accession>
<proteinExistence type="inferred from homology"/>
<evidence type="ECO:0000256" key="5">
    <source>
        <dbReference type="ARBA" id="ARBA00022989"/>
    </source>
</evidence>